<evidence type="ECO:0000256" key="9">
    <source>
        <dbReference type="RuleBase" id="RU003560"/>
    </source>
</evidence>
<evidence type="ECO:0000313" key="12">
    <source>
        <dbReference type="Proteomes" id="UP000521676"/>
    </source>
</evidence>
<name>A0A8T7LYD8_9CHLR</name>
<evidence type="ECO:0000256" key="8">
    <source>
        <dbReference type="ARBA" id="ARBA00050040"/>
    </source>
</evidence>
<evidence type="ECO:0000256" key="1">
    <source>
        <dbReference type="ARBA" id="ARBA00001933"/>
    </source>
</evidence>
<dbReference type="InterPro" id="IPR015422">
    <property type="entry name" value="PyrdxlP-dep_Trfase_small"/>
</dbReference>
<evidence type="ECO:0000256" key="4">
    <source>
        <dbReference type="ARBA" id="ARBA00022576"/>
    </source>
</evidence>
<dbReference type="CDD" id="cd00610">
    <property type="entry name" value="OAT_like"/>
    <property type="match status" value="1"/>
</dbReference>
<evidence type="ECO:0000256" key="3">
    <source>
        <dbReference type="ARBA" id="ARBA00013071"/>
    </source>
</evidence>
<dbReference type="EC" id="2.6.1.36" evidence="3"/>
<sequence length="455" mass="51481">MAKTVERNAAEPIAGNVAQSVHISPDEVHTTLSRHMLADGYSFVYDHRKSEGSYLVDAKSGKRYLDLFSFYASSPLSHNHPGMKDPAFRERLLDVALINPANPDVYTVEMAEFVETFTSLAIPNYLPHLFFVAGGAPAVENALKTAFDWKVRKNFAKGYAYEKGHKVLHFKEAFHGRLGYTISLTNTADPRKYMYFPRFDWPRVDNPKLEFPVDASLAEAREAESLLQIKEAFERNPDDIAAIIIEPIQGEGGDNHFRPEFFRALRHVADEYEAMLIFDEVQTGIGITGTMWAHQQLGAKPDILVFGKKTQVCGIAVSSRVDEVEHNVFVEHSRINSTWGGNLVDMVRGQRYLEIIHAERLVENARIMGEYFLGKLQELEEKDAPIGNVRGRGLFIAFDLTDMAARNKLIKDAYDNDLLLLQSGICSIRLRPHLDIKKEAIDHALGILEQLWHLR</sequence>
<keyword evidence="13" id="KW-1185">Reference proteome</keyword>
<dbReference type="InterPro" id="IPR015421">
    <property type="entry name" value="PyrdxlP-dep_Trfase_major"/>
</dbReference>
<dbReference type="Proteomes" id="UP000521676">
    <property type="component" value="Unassembled WGS sequence"/>
</dbReference>
<dbReference type="Proteomes" id="UP001431572">
    <property type="component" value="Chromosome 1"/>
</dbReference>
<gene>
    <name evidence="11" type="primary">lat</name>
    <name evidence="10" type="ORF">HXX08_05525</name>
    <name evidence="11" type="ORF">OZ401_000453</name>
</gene>
<evidence type="ECO:0000256" key="7">
    <source>
        <dbReference type="ARBA" id="ARBA00030921"/>
    </source>
</evidence>
<reference evidence="11" key="2">
    <citation type="journal article" date="2024" name="Nature">
        <title>Anoxygenic phototroph of the Chloroflexota uses a type I reaction centre.</title>
        <authorList>
            <person name="Tsuji J.M."/>
            <person name="Shaw N.A."/>
            <person name="Nagashima S."/>
            <person name="Venkiteswaran J.J."/>
            <person name="Schiff S.L."/>
            <person name="Watanabe T."/>
            <person name="Fukui M."/>
            <person name="Hanada S."/>
            <person name="Tank M."/>
            <person name="Neufeld J.D."/>
        </authorList>
    </citation>
    <scope>NUCLEOTIDE SEQUENCE</scope>
    <source>
        <strain evidence="11">L227-S17</strain>
    </source>
</reference>
<dbReference type="Pfam" id="PF00202">
    <property type="entry name" value="Aminotran_3"/>
    <property type="match status" value="1"/>
</dbReference>
<dbReference type="Gene3D" id="3.40.640.10">
    <property type="entry name" value="Type I PLP-dependent aspartate aminotransferase-like (Major domain)"/>
    <property type="match status" value="1"/>
</dbReference>
<evidence type="ECO:0000313" key="11">
    <source>
        <dbReference type="EMBL" id="WJW67197.1"/>
    </source>
</evidence>
<keyword evidence="6 9" id="KW-0663">Pyridoxal phosphate</keyword>
<protein>
    <recommendedName>
        <fullName evidence="8">L-lysine-epsilon aminotransferase</fullName>
        <ecNumber evidence="3">2.6.1.36</ecNumber>
    </recommendedName>
    <alternativeName>
        <fullName evidence="7">Lysine 6-aminotransferase</fullName>
    </alternativeName>
</protein>
<dbReference type="EMBL" id="JACATZ010000001">
    <property type="protein sequence ID" value="NWJ45322.1"/>
    <property type="molecule type" value="Genomic_DNA"/>
</dbReference>
<dbReference type="GO" id="GO:0030170">
    <property type="term" value="F:pyridoxal phosphate binding"/>
    <property type="evidence" value="ECO:0007669"/>
    <property type="project" value="InterPro"/>
</dbReference>
<dbReference type="AlphaFoldDB" id="A0A8T7LYD8"/>
<dbReference type="EMBL" id="CP128399">
    <property type="protein sequence ID" value="WJW67197.1"/>
    <property type="molecule type" value="Genomic_DNA"/>
</dbReference>
<dbReference type="InterPro" id="IPR015424">
    <property type="entry name" value="PyrdxlP-dep_Trfase"/>
</dbReference>
<dbReference type="NCBIfam" id="TIGR03251">
    <property type="entry name" value="LAT_fam"/>
    <property type="match status" value="1"/>
</dbReference>
<reference evidence="10 12" key="1">
    <citation type="submission" date="2020-06" db="EMBL/GenBank/DDBJ databases">
        <title>Anoxygenic phototrophic Chloroflexota member uses a Type I reaction center.</title>
        <authorList>
            <person name="Tsuji J.M."/>
            <person name="Shaw N.A."/>
            <person name="Nagashima S."/>
            <person name="Venkiteswaran J."/>
            <person name="Schiff S.L."/>
            <person name="Hanada S."/>
            <person name="Tank M."/>
            <person name="Neufeld J.D."/>
        </authorList>
    </citation>
    <scope>NUCLEOTIDE SEQUENCE [LARGE SCALE GENOMIC DNA]</scope>
    <source>
        <strain evidence="10">L227-S17</strain>
    </source>
</reference>
<dbReference type="PANTHER" id="PTHR43206">
    <property type="entry name" value="AMINOTRANSFERASE"/>
    <property type="match status" value="1"/>
</dbReference>
<evidence type="ECO:0000313" key="10">
    <source>
        <dbReference type="EMBL" id="NWJ45322.1"/>
    </source>
</evidence>
<dbReference type="SUPFAM" id="SSF53383">
    <property type="entry name" value="PLP-dependent transferases"/>
    <property type="match status" value="1"/>
</dbReference>
<keyword evidence="5 10" id="KW-0808">Transferase</keyword>
<dbReference type="InterPro" id="IPR017657">
    <property type="entry name" value="L-lysine_6-transaminase"/>
</dbReference>
<proteinExistence type="inferred from homology"/>
<evidence type="ECO:0000256" key="2">
    <source>
        <dbReference type="ARBA" id="ARBA00008954"/>
    </source>
</evidence>
<dbReference type="Gene3D" id="3.90.1150.10">
    <property type="entry name" value="Aspartate Aminotransferase, domain 1"/>
    <property type="match status" value="1"/>
</dbReference>
<dbReference type="GO" id="GO:0017000">
    <property type="term" value="P:antibiotic biosynthetic process"/>
    <property type="evidence" value="ECO:0007669"/>
    <property type="project" value="InterPro"/>
</dbReference>
<dbReference type="InterPro" id="IPR005814">
    <property type="entry name" value="Aminotrans_3"/>
</dbReference>
<organism evidence="10 12">
    <name type="scientific">Candidatus Chlorohelix allophototropha</name>
    <dbReference type="NCBI Taxonomy" id="3003348"/>
    <lineage>
        <taxon>Bacteria</taxon>
        <taxon>Bacillati</taxon>
        <taxon>Chloroflexota</taxon>
        <taxon>Chloroflexia</taxon>
        <taxon>Candidatus Chloroheliales</taxon>
        <taxon>Candidatus Chloroheliaceae</taxon>
        <taxon>Candidatus Chlorohelix</taxon>
    </lineage>
</organism>
<evidence type="ECO:0000313" key="13">
    <source>
        <dbReference type="Proteomes" id="UP001431572"/>
    </source>
</evidence>
<dbReference type="RefSeq" id="WP_341469095.1">
    <property type="nucleotide sequence ID" value="NZ_CP128399.1"/>
</dbReference>
<dbReference type="GO" id="GO:0045484">
    <property type="term" value="F:L-lysine 6-transaminase activity"/>
    <property type="evidence" value="ECO:0007669"/>
    <property type="project" value="UniProtKB-EC"/>
</dbReference>
<dbReference type="PANTHER" id="PTHR43206:SF2">
    <property type="entry name" value="4-AMINOBUTYRATE AMINOTRANSFERASE GABT"/>
    <property type="match status" value="1"/>
</dbReference>
<dbReference type="GO" id="GO:0009450">
    <property type="term" value="P:gamma-aminobutyric acid catabolic process"/>
    <property type="evidence" value="ECO:0007669"/>
    <property type="project" value="TreeGrafter"/>
</dbReference>
<dbReference type="PIRSF" id="PIRSF000521">
    <property type="entry name" value="Transaminase_4ab_Lys_Orn"/>
    <property type="match status" value="1"/>
</dbReference>
<accession>A0A8T7LYD8</accession>
<evidence type="ECO:0000256" key="6">
    <source>
        <dbReference type="ARBA" id="ARBA00022898"/>
    </source>
</evidence>
<keyword evidence="4 10" id="KW-0032">Aminotransferase</keyword>
<comment type="similarity">
    <text evidence="2 9">Belongs to the class-III pyridoxal-phosphate-dependent aminotransferase family.</text>
</comment>
<comment type="cofactor">
    <cofactor evidence="1">
        <name>pyridoxal 5'-phosphate</name>
        <dbReference type="ChEBI" id="CHEBI:597326"/>
    </cofactor>
</comment>
<evidence type="ECO:0000256" key="5">
    <source>
        <dbReference type="ARBA" id="ARBA00022679"/>
    </source>
</evidence>